<comment type="caution">
    <text evidence="3">The sequence shown here is derived from an EMBL/GenBank/DDBJ whole genome shotgun (WGS) entry which is preliminary data.</text>
</comment>
<organism evidence="3 4">
    <name type="scientific">Rhodovibrio sodomensis</name>
    <dbReference type="NCBI Taxonomy" id="1088"/>
    <lineage>
        <taxon>Bacteria</taxon>
        <taxon>Pseudomonadati</taxon>
        <taxon>Pseudomonadota</taxon>
        <taxon>Alphaproteobacteria</taxon>
        <taxon>Rhodospirillales</taxon>
        <taxon>Rhodovibrionaceae</taxon>
        <taxon>Rhodovibrio</taxon>
    </lineage>
</organism>
<sequence length="225" mass="24574">MRTLIAALTIALLTLGSLGATAPAALAEPPSWAPAHGWRAKHGHDHGHRHKHKRNYAYEVEREYEYDDDYDDDEDRYQPRRRAPIYGDGGGFLRCNRQLAGQVVGGAVVGSQFGKGDGQLVTTGAGALIGVLLGGEIGRGLDSQDRACIGRTLETVPTGQTVAWQNPDNGAEYRTTPRRTYQTSSGRYCREYTTSATVGGRQQQVYGTACRQPDGSWEIVSRQTH</sequence>
<dbReference type="RefSeq" id="WP_200341702.1">
    <property type="nucleotide sequence ID" value="NZ_NRRL01000046.1"/>
</dbReference>
<evidence type="ECO:0000313" key="4">
    <source>
        <dbReference type="Proteomes" id="UP001296873"/>
    </source>
</evidence>
<reference evidence="3 4" key="1">
    <citation type="journal article" date="2020" name="Microorganisms">
        <title>Osmotic Adaptation and Compatible Solute Biosynthesis of Phototrophic Bacteria as Revealed from Genome Analyses.</title>
        <authorList>
            <person name="Imhoff J.F."/>
            <person name="Rahn T."/>
            <person name="Kunzel S."/>
            <person name="Keller A."/>
            <person name="Neulinger S.C."/>
        </authorList>
    </citation>
    <scope>NUCLEOTIDE SEQUENCE [LARGE SCALE GENOMIC DNA]</scope>
    <source>
        <strain evidence="3 4">DSM 9895</strain>
    </source>
</reference>
<evidence type="ECO:0000259" key="2">
    <source>
        <dbReference type="Pfam" id="PF16998"/>
    </source>
</evidence>
<dbReference type="Proteomes" id="UP001296873">
    <property type="component" value="Unassembled WGS sequence"/>
</dbReference>
<feature type="domain" description="Surface antigen" evidence="2">
    <location>
        <begin position="160"/>
        <end position="221"/>
    </location>
</feature>
<gene>
    <name evidence="3" type="ORF">CKO28_15130</name>
</gene>
<feature type="signal peptide" evidence="1">
    <location>
        <begin position="1"/>
        <end position="27"/>
    </location>
</feature>
<keyword evidence="4" id="KW-1185">Reference proteome</keyword>
<accession>A0ABS1DFY4</accession>
<evidence type="ECO:0000313" key="3">
    <source>
        <dbReference type="EMBL" id="MBK1669370.1"/>
    </source>
</evidence>
<proteinExistence type="predicted"/>
<dbReference type="InterPro" id="IPR032635">
    <property type="entry name" value="Anti_2"/>
</dbReference>
<name>A0ABS1DFY4_9PROT</name>
<protein>
    <recommendedName>
        <fullName evidence="2">Surface antigen domain-containing protein</fullName>
    </recommendedName>
</protein>
<feature type="chain" id="PRO_5047446723" description="Surface antigen domain-containing protein" evidence="1">
    <location>
        <begin position="28"/>
        <end position="225"/>
    </location>
</feature>
<evidence type="ECO:0000256" key="1">
    <source>
        <dbReference type="SAM" id="SignalP"/>
    </source>
</evidence>
<dbReference type="Pfam" id="PF16998">
    <property type="entry name" value="17kDa_Anti_2"/>
    <property type="match status" value="1"/>
</dbReference>
<keyword evidence="1" id="KW-0732">Signal</keyword>
<dbReference type="EMBL" id="NRRL01000046">
    <property type="protein sequence ID" value="MBK1669370.1"/>
    <property type="molecule type" value="Genomic_DNA"/>
</dbReference>